<feature type="transmembrane region" description="Helical" evidence="1">
    <location>
        <begin position="72"/>
        <end position="93"/>
    </location>
</feature>
<evidence type="ECO:0000313" key="2">
    <source>
        <dbReference type="EMBL" id="PRC91266.1"/>
    </source>
</evidence>
<feature type="transmembrane region" description="Helical" evidence="1">
    <location>
        <begin position="179"/>
        <end position="210"/>
    </location>
</feature>
<dbReference type="EMBL" id="PUGF01000026">
    <property type="protein sequence ID" value="PRC91266.1"/>
    <property type="molecule type" value="Genomic_DNA"/>
</dbReference>
<keyword evidence="3" id="KW-1185">Reference proteome</keyword>
<evidence type="ECO:0000256" key="1">
    <source>
        <dbReference type="SAM" id="Phobius"/>
    </source>
</evidence>
<keyword evidence="1" id="KW-0812">Transmembrane</keyword>
<sequence length="223" mass="25105">MDLHNLPFGIELAFVIGLSLCLVLYYWLFDHGYLGAQALRTFNQESRKRWVNAVLKQSGTEILAVQVLRNSIMSATVMATTCVLLVIAVMSLISDTDKFASHWLDAVTVQGMWRIKVASLLLFIFLSFWHFAQAIRIYGHVGYLLGMPKQAGDDSSLHAQQAISLLNTAGHMFSYGNRYFFFSLALALWWFGVLYLLIGTISITLMSWLLDRRALMVSGGIKV</sequence>
<comment type="caution">
    <text evidence="2">The sequence shown here is derived from an EMBL/GenBank/DDBJ whole genome shotgun (WGS) entry which is preliminary data.</text>
</comment>
<evidence type="ECO:0000313" key="3">
    <source>
        <dbReference type="Proteomes" id="UP000237839"/>
    </source>
</evidence>
<dbReference type="PANTHER" id="PTHR31168">
    <property type="entry name" value="OS02G0292800 PROTEIN"/>
    <property type="match status" value="1"/>
</dbReference>
<proteinExistence type="predicted"/>
<feature type="transmembrane region" description="Helical" evidence="1">
    <location>
        <begin position="6"/>
        <end position="28"/>
    </location>
</feature>
<dbReference type="RefSeq" id="WP_105533787.1">
    <property type="nucleotide sequence ID" value="NZ_PUGF01000026.1"/>
</dbReference>
<keyword evidence="1" id="KW-1133">Transmembrane helix</keyword>
<dbReference type="Pfam" id="PF04654">
    <property type="entry name" value="DUF599"/>
    <property type="match status" value="1"/>
</dbReference>
<reference evidence="2 3" key="1">
    <citation type="submission" date="2018-02" db="EMBL/GenBank/DDBJ databases">
        <title>Solimicrobium silvestre gen. nov., sp. nov., isolated from alpine forest soil.</title>
        <authorList>
            <person name="Margesin R."/>
            <person name="Albuquerque L."/>
            <person name="Zhang D.-C."/>
            <person name="Froufe H.J.C."/>
            <person name="Severino R."/>
            <person name="Roxo I."/>
            <person name="Egas C."/>
            <person name="Da Costa M.S."/>
        </authorList>
    </citation>
    <scope>NUCLEOTIDE SEQUENCE [LARGE SCALE GENOMIC DNA]</scope>
    <source>
        <strain evidence="2 3">S20-91</strain>
    </source>
</reference>
<evidence type="ECO:0008006" key="4">
    <source>
        <dbReference type="Google" id="ProtNLM"/>
    </source>
</evidence>
<dbReference type="Proteomes" id="UP000237839">
    <property type="component" value="Unassembled WGS sequence"/>
</dbReference>
<keyword evidence="1" id="KW-0472">Membrane</keyword>
<dbReference type="PANTHER" id="PTHR31168:SF1">
    <property type="entry name" value="DUF599 FAMILY PROTEIN"/>
    <property type="match status" value="1"/>
</dbReference>
<feature type="transmembrane region" description="Helical" evidence="1">
    <location>
        <begin position="113"/>
        <end position="132"/>
    </location>
</feature>
<name>A0A2S9GUD1_9BURK</name>
<dbReference type="InterPro" id="IPR006747">
    <property type="entry name" value="DUF599"/>
</dbReference>
<organism evidence="2 3">
    <name type="scientific">Solimicrobium silvestre</name>
    <dbReference type="NCBI Taxonomy" id="2099400"/>
    <lineage>
        <taxon>Bacteria</taxon>
        <taxon>Pseudomonadati</taxon>
        <taxon>Pseudomonadota</taxon>
        <taxon>Betaproteobacteria</taxon>
        <taxon>Burkholderiales</taxon>
        <taxon>Oxalobacteraceae</taxon>
        <taxon>Solimicrobium</taxon>
    </lineage>
</organism>
<protein>
    <recommendedName>
        <fullName evidence="4">DUF599 domain-containing protein</fullName>
    </recommendedName>
</protein>
<gene>
    <name evidence="2" type="ORF">S2091_4051</name>
</gene>
<dbReference type="AlphaFoldDB" id="A0A2S9GUD1"/>
<dbReference type="OrthoDB" id="5768130at2"/>
<accession>A0A2S9GUD1</accession>